<name>A0A059CZM0_EUCGR</name>
<dbReference type="Gramene" id="KCW83802">
    <property type="protein sequence ID" value="KCW83802"/>
    <property type="gene ID" value="EUGRSUZ_B00675"/>
</dbReference>
<accession>A0A059CZM0</accession>
<protein>
    <submittedName>
        <fullName evidence="1">Uncharacterized protein</fullName>
    </submittedName>
</protein>
<proteinExistence type="predicted"/>
<organism evidence="1">
    <name type="scientific">Eucalyptus grandis</name>
    <name type="common">Flooded gum</name>
    <dbReference type="NCBI Taxonomy" id="71139"/>
    <lineage>
        <taxon>Eukaryota</taxon>
        <taxon>Viridiplantae</taxon>
        <taxon>Streptophyta</taxon>
        <taxon>Embryophyta</taxon>
        <taxon>Tracheophyta</taxon>
        <taxon>Spermatophyta</taxon>
        <taxon>Magnoliopsida</taxon>
        <taxon>eudicotyledons</taxon>
        <taxon>Gunneridae</taxon>
        <taxon>Pentapetalae</taxon>
        <taxon>rosids</taxon>
        <taxon>malvids</taxon>
        <taxon>Myrtales</taxon>
        <taxon>Myrtaceae</taxon>
        <taxon>Myrtoideae</taxon>
        <taxon>Eucalypteae</taxon>
        <taxon>Eucalyptus</taxon>
    </lineage>
</organism>
<reference evidence="1" key="1">
    <citation type="submission" date="2013-07" db="EMBL/GenBank/DDBJ databases">
        <title>The genome of Eucalyptus grandis.</title>
        <authorList>
            <person name="Schmutz J."/>
            <person name="Hayes R."/>
            <person name="Myburg A."/>
            <person name="Tuskan G."/>
            <person name="Grattapaglia D."/>
            <person name="Rokhsar D.S."/>
        </authorList>
    </citation>
    <scope>NUCLEOTIDE SEQUENCE</scope>
    <source>
        <tissue evidence="1">Leaf extractions</tissue>
    </source>
</reference>
<evidence type="ECO:0000313" key="1">
    <source>
        <dbReference type="EMBL" id="KCW83802.1"/>
    </source>
</evidence>
<dbReference type="EMBL" id="KK198754">
    <property type="protein sequence ID" value="KCW83802.1"/>
    <property type="molecule type" value="Genomic_DNA"/>
</dbReference>
<dbReference type="AlphaFoldDB" id="A0A059CZM0"/>
<sequence>MLNDIQSFVCTTRKRGWRRPWEERERGCSLEDRGKHGGVESRSAWRRRPFLCEGIVFFWEGFLVLVQREATFDHRRIPFSLKGLADLERRRNFITRVHRRSFRSRVKPQTILRSFGIEYRAKAVVVHHWQK</sequence>
<gene>
    <name evidence="1" type="ORF">EUGRSUZ_B00675</name>
</gene>
<dbReference type="InParanoid" id="A0A059CZM0"/>